<dbReference type="PATRIC" id="fig|1365176.7.peg.807"/>
<feature type="transmembrane region" description="Helical" evidence="1">
    <location>
        <begin position="128"/>
        <end position="150"/>
    </location>
</feature>
<evidence type="ECO:0000313" key="2">
    <source>
        <dbReference type="EMBL" id="AGT35179.1"/>
    </source>
</evidence>
<dbReference type="EMBL" id="CP006646">
    <property type="protein sequence ID" value="AGT35179.1"/>
    <property type="molecule type" value="Genomic_DNA"/>
</dbReference>
<protein>
    <recommendedName>
        <fullName evidence="4">ABC-2 type transporter domain-containing protein</fullName>
    </recommendedName>
</protein>
<keyword evidence="3" id="KW-1185">Reference proteome</keyword>
<evidence type="ECO:0000313" key="3">
    <source>
        <dbReference type="Proteomes" id="UP000015543"/>
    </source>
</evidence>
<accession>S5ZVL5</accession>
<dbReference type="eggNOG" id="arCOG01467">
    <property type="taxonomic scope" value="Archaea"/>
</dbReference>
<feature type="transmembrane region" description="Helical" evidence="1">
    <location>
        <begin position="21"/>
        <end position="42"/>
    </location>
</feature>
<reference evidence="2 3" key="1">
    <citation type="journal article" date="2013" name="Genome Announc.">
        <title>Complete Genomic Sequence of 'Thermofilum adornatus' Strain 1910bT, a Hyperthermophilic Anaerobic Organotrophic Crenarchaeon.</title>
        <authorList>
            <person name="Dominova I.N."/>
            <person name="Kublanov I.V."/>
            <person name="Podosokorskaya O.A."/>
            <person name="Derbikova K.S."/>
            <person name="Patrushev M.V."/>
            <person name="Toshchakov S.V."/>
        </authorList>
    </citation>
    <scope>NUCLEOTIDE SEQUENCE [LARGE SCALE GENOMIC DNA]</scope>
    <source>
        <strain evidence="3">1910b</strain>
    </source>
</reference>
<name>S5ZVL5_9CREN</name>
<feature type="transmembrane region" description="Helical" evidence="1">
    <location>
        <begin position="162"/>
        <end position="181"/>
    </location>
</feature>
<feature type="transmembrane region" description="Helical" evidence="1">
    <location>
        <begin position="48"/>
        <end position="66"/>
    </location>
</feature>
<feature type="transmembrane region" description="Helical" evidence="1">
    <location>
        <begin position="95"/>
        <end position="122"/>
    </location>
</feature>
<gene>
    <name evidence="2" type="ORF">N186_04100</name>
</gene>
<keyword evidence="1" id="KW-1133">Transmembrane helix</keyword>
<sequence>MRLRALFLMMGFFLRTYMENWLYFLMLYLVPLTYLVVVFVMAQGSLEALATGLTGFVVMVGYQYLLQTSASFISNMFEPQVFETYYLMPLSFPEILASFIAVTVFLISMPPVALCSLVLAWTVGIVDVPVYLAGIVLMYAFFVPLAVLLAVTVKRAMTLGSILSFSAFVLIIASPVFYRLLYVSEPYRALLLLNPLTHIVVVLRSGSGLQEGFPAVSSIALLTLMSSALWVLLWYKLRGGVFTIIERRS</sequence>
<evidence type="ECO:0008006" key="4">
    <source>
        <dbReference type="Google" id="ProtNLM"/>
    </source>
</evidence>
<dbReference type="GeneID" id="16573465"/>
<proteinExistence type="predicted"/>
<dbReference type="KEGG" id="thb:N186_04100"/>
<dbReference type="RefSeq" id="WP_020962484.1">
    <property type="nucleotide sequence ID" value="NC_022093.1"/>
</dbReference>
<dbReference type="Proteomes" id="UP000015543">
    <property type="component" value="Chromosome"/>
</dbReference>
<organism evidence="2 3">
    <name type="scientific">Thermofilum adornatum</name>
    <dbReference type="NCBI Taxonomy" id="1365176"/>
    <lineage>
        <taxon>Archaea</taxon>
        <taxon>Thermoproteota</taxon>
        <taxon>Thermoprotei</taxon>
        <taxon>Thermofilales</taxon>
        <taxon>Thermofilaceae</taxon>
        <taxon>Thermofilum</taxon>
    </lineage>
</organism>
<feature type="transmembrane region" description="Helical" evidence="1">
    <location>
        <begin position="215"/>
        <end position="235"/>
    </location>
</feature>
<keyword evidence="1" id="KW-0812">Transmembrane</keyword>
<dbReference type="AlphaFoldDB" id="S5ZVL5"/>
<keyword evidence="1" id="KW-0472">Membrane</keyword>
<dbReference type="HOGENOM" id="CLU_1113921_0_0_2"/>
<evidence type="ECO:0000256" key="1">
    <source>
        <dbReference type="SAM" id="Phobius"/>
    </source>
</evidence>